<dbReference type="GO" id="GO:0016712">
    <property type="term" value="F:oxidoreductase activity, acting on paired donors, with incorporation or reduction of molecular oxygen, reduced flavin or flavoprotein as one donor, and incorporation of one atom of oxygen"/>
    <property type="evidence" value="ECO:0000318"/>
    <property type="project" value="GO_Central"/>
</dbReference>
<evidence type="ECO:0000256" key="1">
    <source>
        <dbReference type="ARBA" id="ARBA00010617"/>
    </source>
</evidence>
<keyword evidence="2" id="KW-0503">Monooxygenase</keyword>
<dbReference type="AlphaFoldDB" id="B9RBW8"/>
<evidence type="ECO:0000313" key="4">
    <source>
        <dbReference type="EMBL" id="EEF51039.1"/>
    </source>
</evidence>
<dbReference type="GO" id="GO:0005506">
    <property type="term" value="F:iron ion binding"/>
    <property type="evidence" value="ECO:0007669"/>
    <property type="project" value="InterPro"/>
</dbReference>
<dbReference type="SUPFAM" id="SSF48264">
    <property type="entry name" value="Cytochrome P450"/>
    <property type="match status" value="1"/>
</dbReference>
<keyword evidence="3" id="KW-0732">Signal</keyword>
<feature type="signal peptide" evidence="3">
    <location>
        <begin position="1"/>
        <end position="16"/>
    </location>
</feature>
<protein>
    <submittedName>
        <fullName evidence="4">Cytochrome P450, putative</fullName>
        <ecNumber evidence="4">1.14.13.71</ecNumber>
    </submittedName>
</protein>
<dbReference type="InterPro" id="IPR017972">
    <property type="entry name" value="Cyt_P450_CS"/>
</dbReference>
<reference evidence="5" key="1">
    <citation type="journal article" date="2010" name="Nat. Biotechnol.">
        <title>Draft genome sequence of the oilseed species Ricinus communis.</title>
        <authorList>
            <person name="Chan A.P."/>
            <person name="Crabtree J."/>
            <person name="Zhao Q."/>
            <person name="Lorenzi H."/>
            <person name="Orvis J."/>
            <person name="Puiu D."/>
            <person name="Melake-Berhan A."/>
            <person name="Jones K.M."/>
            <person name="Redman J."/>
            <person name="Chen G."/>
            <person name="Cahoon E.B."/>
            <person name="Gedil M."/>
            <person name="Stanke M."/>
            <person name="Haas B.J."/>
            <person name="Wortman J.R."/>
            <person name="Fraser-Liggett C.M."/>
            <person name="Ravel J."/>
            <person name="Rabinowicz P.D."/>
        </authorList>
    </citation>
    <scope>NUCLEOTIDE SEQUENCE [LARGE SCALE GENOMIC DNA]</scope>
    <source>
        <strain evidence="5">cv. Hale</strain>
    </source>
</reference>
<comment type="similarity">
    <text evidence="1 2">Belongs to the cytochrome P450 family.</text>
</comment>
<dbReference type="GO" id="GO:0020037">
    <property type="term" value="F:heme binding"/>
    <property type="evidence" value="ECO:0007669"/>
    <property type="project" value="InterPro"/>
</dbReference>
<dbReference type="EMBL" id="EQ973774">
    <property type="protein sequence ID" value="EEF51039.1"/>
    <property type="molecule type" value="Genomic_DNA"/>
</dbReference>
<dbReference type="Gene3D" id="1.10.630.10">
    <property type="entry name" value="Cytochrome P450"/>
    <property type="match status" value="2"/>
</dbReference>
<accession>B9RBW8</accession>
<dbReference type="InterPro" id="IPR001128">
    <property type="entry name" value="Cyt_P450"/>
</dbReference>
<dbReference type="Pfam" id="PF00067">
    <property type="entry name" value="p450"/>
    <property type="match status" value="2"/>
</dbReference>
<dbReference type="InParanoid" id="B9RBW8"/>
<dbReference type="PANTHER" id="PTHR47950">
    <property type="entry name" value="CYTOCHROME P450, FAMILY 76, SUBFAMILY C, POLYPEPTIDE 5-RELATED"/>
    <property type="match status" value="1"/>
</dbReference>
<organism evidence="4 5">
    <name type="scientific">Ricinus communis</name>
    <name type="common">Castor bean</name>
    <dbReference type="NCBI Taxonomy" id="3988"/>
    <lineage>
        <taxon>Eukaryota</taxon>
        <taxon>Viridiplantae</taxon>
        <taxon>Streptophyta</taxon>
        <taxon>Embryophyta</taxon>
        <taxon>Tracheophyta</taxon>
        <taxon>Spermatophyta</taxon>
        <taxon>Magnoliopsida</taxon>
        <taxon>eudicotyledons</taxon>
        <taxon>Gunneridae</taxon>
        <taxon>Pentapetalae</taxon>
        <taxon>rosids</taxon>
        <taxon>fabids</taxon>
        <taxon>Malpighiales</taxon>
        <taxon>Euphorbiaceae</taxon>
        <taxon>Acalyphoideae</taxon>
        <taxon>Acalypheae</taxon>
        <taxon>Ricinus</taxon>
    </lineage>
</organism>
<proteinExistence type="inferred from homology"/>
<feature type="chain" id="PRO_5002890860" evidence="3">
    <location>
        <begin position="17"/>
        <end position="377"/>
    </location>
</feature>
<evidence type="ECO:0000313" key="5">
    <source>
        <dbReference type="Proteomes" id="UP000008311"/>
    </source>
</evidence>
<gene>
    <name evidence="4" type="ORF">RCOM_1682050</name>
</gene>
<keyword evidence="2" id="KW-0349">Heme</keyword>
<dbReference type="PROSITE" id="PS00086">
    <property type="entry name" value="CYTOCHROME_P450"/>
    <property type="match status" value="1"/>
</dbReference>
<keyword evidence="2 4" id="KW-0560">Oxidoreductase</keyword>
<evidence type="ECO:0000256" key="3">
    <source>
        <dbReference type="SAM" id="SignalP"/>
    </source>
</evidence>
<dbReference type="PANTHER" id="PTHR47950:SF48">
    <property type="entry name" value="CYTOCHROME P450 FAMILY PROTEIN, EXPRESSED"/>
    <property type="match status" value="1"/>
</dbReference>
<keyword evidence="5" id="KW-1185">Reference proteome</keyword>
<keyword evidence="2" id="KW-0408">Iron</keyword>
<keyword evidence="2" id="KW-0479">Metal-binding</keyword>
<evidence type="ECO:0000256" key="2">
    <source>
        <dbReference type="RuleBase" id="RU000461"/>
    </source>
</evidence>
<dbReference type="eggNOG" id="KOG0156">
    <property type="taxonomic scope" value="Eukaryota"/>
</dbReference>
<sequence>MDLLIVFLLVLAFAHALKFVVKGSKTTRGKLPPGPSPLPIIGNLFDLGDKPHRSLAKLAKIHGPLMSLKLGQITTVVISSSSLAKEVLQKHDLSFSNRTVVQAIQALDHHEASMPWLPVGAPWRNLRKICSFYIFTNQKLDANQDLRCKKIQELLADVQECCCAGAVVDIGEAAFKTMLNTLSSSVFSLDLTDSSSETVREFKEAVRGIMDELGRPNLADYFPTLRNIDPQGIKRRMRIYVGRMLDLFDHIIDERLQSRKEPGYIPANDMLDTLLSLDENNKEEMDRTRIKHLFVVGSRKLMLEAEILKLIPFGAGRRICPGLSLAMRMLHMMLGSLIVSFDWKLENGVTPESMDMEDKFGITLQKAQPLKAIPIQL</sequence>
<name>B9RBW8_RICCO</name>
<dbReference type="InterPro" id="IPR036396">
    <property type="entry name" value="Cyt_P450_sf"/>
</dbReference>
<dbReference type="Proteomes" id="UP000008311">
    <property type="component" value="Unassembled WGS sequence"/>
</dbReference>
<dbReference type="EC" id="1.14.13.71" evidence="4"/>